<name>A0A8J5FTU4_ZINOF</name>
<protein>
    <recommendedName>
        <fullName evidence="13">RING-type domain-containing protein</fullName>
    </recommendedName>
</protein>
<evidence type="ECO:0000256" key="6">
    <source>
        <dbReference type="ARBA" id="ARBA00022771"/>
    </source>
</evidence>
<evidence type="ECO:0000256" key="7">
    <source>
        <dbReference type="ARBA" id="ARBA00022786"/>
    </source>
</evidence>
<keyword evidence="5" id="KW-0479">Metal-binding</keyword>
<dbReference type="InterPro" id="IPR036397">
    <property type="entry name" value="RNaseH_sf"/>
</dbReference>
<proteinExistence type="inferred from homology"/>
<evidence type="ECO:0000256" key="12">
    <source>
        <dbReference type="PROSITE-ProRule" id="PRU00175"/>
    </source>
</evidence>
<comment type="similarity">
    <text evidence="11">Belongs to the RING-type zinc finger family. ATL subfamily.</text>
</comment>
<reference evidence="14 15" key="1">
    <citation type="submission" date="2020-08" db="EMBL/GenBank/DDBJ databases">
        <title>Plant Genome Project.</title>
        <authorList>
            <person name="Zhang R.-G."/>
        </authorList>
    </citation>
    <scope>NUCLEOTIDE SEQUENCE [LARGE SCALE GENOMIC DNA]</scope>
    <source>
        <tissue evidence="14">Rhizome</tissue>
    </source>
</reference>
<keyword evidence="8" id="KW-0862">Zinc</keyword>
<evidence type="ECO:0000256" key="3">
    <source>
        <dbReference type="ARBA" id="ARBA00022679"/>
    </source>
</evidence>
<dbReference type="PANTHER" id="PTHR45768">
    <property type="entry name" value="E3 UBIQUITIN-PROTEIN LIGASE RNF13-LIKE"/>
    <property type="match status" value="1"/>
</dbReference>
<evidence type="ECO:0000256" key="8">
    <source>
        <dbReference type="ARBA" id="ARBA00022833"/>
    </source>
</evidence>
<dbReference type="InterPro" id="IPR044730">
    <property type="entry name" value="RNase_H-like_dom_plant"/>
</dbReference>
<dbReference type="GO" id="GO:0008270">
    <property type="term" value="F:zinc ion binding"/>
    <property type="evidence" value="ECO:0007669"/>
    <property type="project" value="UniProtKB-KW"/>
</dbReference>
<dbReference type="InterPro" id="IPR001841">
    <property type="entry name" value="Znf_RING"/>
</dbReference>
<dbReference type="CDD" id="cd06222">
    <property type="entry name" value="RNase_H_like"/>
    <property type="match status" value="1"/>
</dbReference>
<dbReference type="Pfam" id="PF13456">
    <property type="entry name" value="RVT_3"/>
    <property type="match status" value="1"/>
</dbReference>
<dbReference type="SMART" id="SM00184">
    <property type="entry name" value="RING"/>
    <property type="match status" value="1"/>
</dbReference>
<evidence type="ECO:0000313" key="14">
    <source>
        <dbReference type="EMBL" id="KAG6495875.1"/>
    </source>
</evidence>
<dbReference type="GO" id="GO:0016020">
    <property type="term" value="C:membrane"/>
    <property type="evidence" value="ECO:0007669"/>
    <property type="project" value="UniProtKB-SubCell"/>
</dbReference>
<dbReference type="AlphaFoldDB" id="A0A8J5FTU4"/>
<dbReference type="SUPFAM" id="SSF57850">
    <property type="entry name" value="RING/U-box"/>
    <property type="match status" value="1"/>
</dbReference>
<keyword evidence="3" id="KW-0808">Transferase</keyword>
<dbReference type="PANTHER" id="PTHR45768:SF34">
    <property type="entry name" value="RING-H2 FINGER PROTEIN ATL64"/>
    <property type="match status" value="1"/>
</dbReference>
<evidence type="ECO:0000259" key="13">
    <source>
        <dbReference type="PROSITE" id="PS50089"/>
    </source>
</evidence>
<evidence type="ECO:0000256" key="4">
    <source>
        <dbReference type="ARBA" id="ARBA00022692"/>
    </source>
</evidence>
<evidence type="ECO:0000256" key="1">
    <source>
        <dbReference type="ARBA" id="ARBA00004167"/>
    </source>
</evidence>
<dbReference type="InterPro" id="IPR002156">
    <property type="entry name" value="RNaseH_domain"/>
</dbReference>
<dbReference type="Pfam" id="PF13639">
    <property type="entry name" value="zf-RING_2"/>
    <property type="match status" value="1"/>
</dbReference>
<dbReference type="CDD" id="cd16454">
    <property type="entry name" value="RING-H2_PA-TM-RING"/>
    <property type="match status" value="1"/>
</dbReference>
<keyword evidence="9" id="KW-1133">Transmembrane helix</keyword>
<evidence type="ECO:0000256" key="2">
    <source>
        <dbReference type="ARBA" id="ARBA00004906"/>
    </source>
</evidence>
<keyword evidence="15" id="KW-1185">Reference proteome</keyword>
<evidence type="ECO:0000256" key="10">
    <source>
        <dbReference type="ARBA" id="ARBA00023136"/>
    </source>
</evidence>
<evidence type="ECO:0000313" key="15">
    <source>
        <dbReference type="Proteomes" id="UP000734854"/>
    </source>
</evidence>
<dbReference type="GO" id="GO:0003676">
    <property type="term" value="F:nucleic acid binding"/>
    <property type="evidence" value="ECO:0007669"/>
    <property type="project" value="InterPro"/>
</dbReference>
<keyword evidence="10" id="KW-0472">Membrane</keyword>
<gene>
    <name evidence="14" type="ORF">ZIOFF_043705</name>
</gene>
<evidence type="ECO:0000256" key="9">
    <source>
        <dbReference type="ARBA" id="ARBA00022989"/>
    </source>
</evidence>
<dbReference type="GO" id="GO:0016740">
    <property type="term" value="F:transferase activity"/>
    <property type="evidence" value="ECO:0007669"/>
    <property type="project" value="UniProtKB-KW"/>
</dbReference>
<accession>A0A8J5FTU4</accession>
<dbReference type="SUPFAM" id="SSF53098">
    <property type="entry name" value="Ribonuclease H-like"/>
    <property type="match status" value="1"/>
</dbReference>
<dbReference type="InterPro" id="IPR012337">
    <property type="entry name" value="RNaseH-like_sf"/>
</dbReference>
<keyword evidence="7" id="KW-0833">Ubl conjugation pathway</keyword>
<comment type="pathway">
    <text evidence="2">Protein modification; protein ubiquitination.</text>
</comment>
<comment type="subcellular location">
    <subcellularLocation>
        <location evidence="1">Membrane</location>
        <topology evidence="1">Single-pass membrane protein</topology>
    </subcellularLocation>
</comment>
<dbReference type="PROSITE" id="PS50089">
    <property type="entry name" value="ZF_RING_2"/>
    <property type="match status" value="1"/>
</dbReference>
<dbReference type="Gene3D" id="3.30.420.10">
    <property type="entry name" value="Ribonuclease H-like superfamily/Ribonuclease H"/>
    <property type="match status" value="1"/>
</dbReference>
<feature type="domain" description="RING-type" evidence="13">
    <location>
        <begin position="39"/>
        <end position="81"/>
    </location>
</feature>
<evidence type="ECO:0000256" key="11">
    <source>
        <dbReference type="ARBA" id="ARBA00024209"/>
    </source>
</evidence>
<dbReference type="InterPro" id="IPR013083">
    <property type="entry name" value="Znf_RING/FYVE/PHD"/>
</dbReference>
<dbReference type="UniPathway" id="UPA00143"/>
<dbReference type="Gene3D" id="3.30.40.10">
    <property type="entry name" value="Zinc/RING finger domain, C3HC4 (zinc finger)"/>
    <property type="match status" value="1"/>
</dbReference>
<keyword evidence="6 12" id="KW-0863">Zinc-finger</keyword>
<evidence type="ECO:0000256" key="5">
    <source>
        <dbReference type="ARBA" id="ARBA00022723"/>
    </source>
</evidence>
<comment type="caution">
    <text evidence="14">The sequence shown here is derived from an EMBL/GenBank/DDBJ whole genome shotgun (WGS) entry which is preliminary data.</text>
</comment>
<dbReference type="EMBL" id="JACMSC010000012">
    <property type="protein sequence ID" value="KAG6495875.1"/>
    <property type="molecule type" value="Genomic_DNA"/>
</dbReference>
<keyword evidence="4" id="KW-0812">Transmembrane</keyword>
<sequence>MQSRRKGRAGKCLISAVSVAECEAGEDTRVPLEDCEVNCAVCLCEIKEGDLVQVLRGCGHEFHDQCIAPWLQRHESCPLCRALPLRNDLQHHISFNRYNFNCDDSSRPCLVYGAIGYIIRDCKGRSIQFGGKFIRNSSTWQLEALAALEAIRQAANLRCSDLILESNSLSLIKTLRQDQMPDWSSLHTVHEIFDLCSKFQSIDFRFSVRGRRVAEAAAVASWNGFSASDCSQFDALLVSQSCRVGILGQINSALGVGSLKQFQNL</sequence>
<dbReference type="GO" id="GO:0004523">
    <property type="term" value="F:RNA-DNA hybrid ribonuclease activity"/>
    <property type="evidence" value="ECO:0007669"/>
    <property type="project" value="InterPro"/>
</dbReference>
<dbReference type="GO" id="GO:0016567">
    <property type="term" value="P:protein ubiquitination"/>
    <property type="evidence" value="ECO:0007669"/>
    <property type="project" value="UniProtKB-UniPathway"/>
</dbReference>
<dbReference type="Proteomes" id="UP000734854">
    <property type="component" value="Unassembled WGS sequence"/>
</dbReference>
<organism evidence="14 15">
    <name type="scientific">Zingiber officinale</name>
    <name type="common">Ginger</name>
    <name type="synonym">Amomum zingiber</name>
    <dbReference type="NCBI Taxonomy" id="94328"/>
    <lineage>
        <taxon>Eukaryota</taxon>
        <taxon>Viridiplantae</taxon>
        <taxon>Streptophyta</taxon>
        <taxon>Embryophyta</taxon>
        <taxon>Tracheophyta</taxon>
        <taxon>Spermatophyta</taxon>
        <taxon>Magnoliopsida</taxon>
        <taxon>Liliopsida</taxon>
        <taxon>Zingiberales</taxon>
        <taxon>Zingiberaceae</taxon>
        <taxon>Zingiber</taxon>
    </lineage>
</organism>